<feature type="region of interest" description="Disordered" evidence="1">
    <location>
        <begin position="12"/>
        <end position="32"/>
    </location>
</feature>
<dbReference type="InterPro" id="IPR050587">
    <property type="entry name" value="GNT1/Glycosyltrans_8"/>
</dbReference>
<gene>
    <name evidence="2" type="ORF">WHR41_03232</name>
</gene>
<evidence type="ECO:0000313" key="3">
    <source>
        <dbReference type="Proteomes" id="UP000803884"/>
    </source>
</evidence>
<keyword evidence="3" id="KW-1185">Reference proteome</keyword>
<accession>A0AB34KXU5</accession>
<dbReference type="InterPro" id="IPR029044">
    <property type="entry name" value="Nucleotide-diphossugar_trans"/>
</dbReference>
<evidence type="ECO:0000256" key="1">
    <source>
        <dbReference type="SAM" id="MobiDB-lite"/>
    </source>
</evidence>
<evidence type="ECO:0000313" key="2">
    <source>
        <dbReference type="EMBL" id="KAL1588100.1"/>
    </source>
</evidence>
<dbReference type="EMBL" id="JAAQHG020000008">
    <property type="protein sequence ID" value="KAL1588100.1"/>
    <property type="molecule type" value="Genomic_DNA"/>
</dbReference>
<dbReference type="PANTHER" id="PTHR11183">
    <property type="entry name" value="GLYCOGENIN SUBFAMILY MEMBER"/>
    <property type="match status" value="1"/>
</dbReference>
<dbReference type="Proteomes" id="UP000803884">
    <property type="component" value="Unassembled WGS sequence"/>
</dbReference>
<reference evidence="2 3" key="1">
    <citation type="journal article" date="2020" name="Microbiol. Resour. Announc.">
        <title>Draft Genome Sequence of a Cladosporium Species Isolated from the Mesophotic Ascidian Didemnum maculosum.</title>
        <authorList>
            <person name="Gioti A."/>
            <person name="Siaperas R."/>
            <person name="Nikolaivits E."/>
            <person name="Le Goff G."/>
            <person name="Ouazzani J."/>
            <person name="Kotoulas G."/>
            <person name="Topakas E."/>
        </authorList>
    </citation>
    <scope>NUCLEOTIDE SEQUENCE [LARGE SCALE GENOMIC DNA]</scope>
    <source>
        <strain evidence="2 3">TM138-S3</strain>
    </source>
</reference>
<evidence type="ECO:0008006" key="4">
    <source>
        <dbReference type="Google" id="ProtNLM"/>
    </source>
</evidence>
<dbReference type="GeneID" id="96004676"/>
<name>A0AB34KXU5_9PEZI</name>
<dbReference type="SUPFAM" id="SSF53448">
    <property type="entry name" value="Nucleotide-diphospho-sugar transferases"/>
    <property type="match status" value="1"/>
</dbReference>
<feature type="compositionally biased region" description="Low complexity" evidence="1">
    <location>
        <begin position="12"/>
        <end position="30"/>
    </location>
</feature>
<proteinExistence type="predicted"/>
<dbReference type="AlphaFoldDB" id="A0AB34KXU5"/>
<sequence>MANLYSTKALGRAWPPSTPTASPRTSSRGRFIPWDLNPPRQRPAAVEESWFQDLRLLRGRLTERLVLVLVLVFCAAFLIRNHEHLISPGTRAWVGTLHLSRLGGSLLPPWSRVHWSDYAYVSYATTPDYLCNSVMLAESLHRLGAKPDTLILYSSDLTTSSSPHPASARLIYQATALYGARTEPVSVLSASSSSSSSSTADTTWSASFTKLLAFNQTRYKRVLSLDSDATLLQPLDELFLLPPTAPVALPRAYWLNNTLCTSVLLASPSEADFARVRARVEKAAPQEVDTDVINALYGDGCLVVPHRPYLLLSGEMRAAGHEAYLGGGGGEWDAVKVLAEAKYVHFSDWPMPKPWMASSEGLRRELMPGCKGLGEGGCGDRDVWVGLYAEFRERRKRVCGPEFIMYEEEEKQLDNLPPLAQAMSGGQPIE</sequence>
<dbReference type="Gene3D" id="3.90.550.10">
    <property type="entry name" value="Spore Coat Polysaccharide Biosynthesis Protein SpsA, Chain A"/>
    <property type="match status" value="1"/>
</dbReference>
<protein>
    <recommendedName>
        <fullName evidence="4">Glycosyltransferase family 8 protein</fullName>
    </recommendedName>
</protein>
<comment type="caution">
    <text evidence="2">The sequence shown here is derived from an EMBL/GenBank/DDBJ whole genome shotgun (WGS) entry which is preliminary data.</text>
</comment>
<organism evidence="2 3">
    <name type="scientific">Cladosporium halotolerans</name>
    <dbReference type="NCBI Taxonomy" id="1052096"/>
    <lineage>
        <taxon>Eukaryota</taxon>
        <taxon>Fungi</taxon>
        <taxon>Dikarya</taxon>
        <taxon>Ascomycota</taxon>
        <taxon>Pezizomycotina</taxon>
        <taxon>Dothideomycetes</taxon>
        <taxon>Dothideomycetidae</taxon>
        <taxon>Cladosporiales</taxon>
        <taxon>Cladosporiaceae</taxon>
        <taxon>Cladosporium</taxon>
    </lineage>
</organism>
<dbReference type="RefSeq" id="XP_069231205.1">
    <property type="nucleotide sequence ID" value="XM_069371838.1"/>
</dbReference>